<comment type="caution">
    <text evidence="1">The sequence shown here is derived from an EMBL/GenBank/DDBJ whole genome shotgun (WGS) entry which is preliminary data.</text>
</comment>
<evidence type="ECO:0000313" key="2">
    <source>
        <dbReference type="Proteomes" id="UP000320707"/>
    </source>
</evidence>
<gene>
    <name evidence="1" type="primary">Klc-1</name>
    <name evidence="1" type="ORF">Focb16_v016490</name>
</gene>
<dbReference type="Proteomes" id="UP000320707">
    <property type="component" value="Unassembled WGS sequence"/>
</dbReference>
<dbReference type="Pfam" id="PF13374">
    <property type="entry name" value="TPR_10"/>
    <property type="match status" value="3"/>
</dbReference>
<dbReference type="AlphaFoldDB" id="A0A559KYL6"/>
<reference evidence="1 2" key="1">
    <citation type="journal article" date="2019" name="Microbiol. Resour. Announc.">
        <title>High-quality draft genome sequence of Fusarium oxysporum f. sp. cubense strain 160527, a causal agent of Panama disease.</title>
        <authorList>
            <person name="Asai S."/>
            <person name="Ayukawa Y."/>
            <person name="Gan P."/>
            <person name="Masuda S."/>
            <person name="Komatsu K."/>
            <person name="Shirasu K."/>
            <person name="Arie T."/>
        </authorList>
    </citation>
    <scope>NUCLEOTIDE SEQUENCE [LARGE SCALE GENOMIC DNA]</scope>
    <source>
        <strain evidence="1 2">160527</strain>
    </source>
</reference>
<name>A0A559KYL6_FUSOC</name>
<accession>A0A559KYL6</accession>
<proteinExistence type="predicted"/>
<dbReference type="PANTHER" id="PTHR46082">
    <property type="entry name" value="ATP/GTP-BINDING PROTEIN-RELATED"/>
    <property type="match status" value="1"/>
</dbReference>
<dbReference type="InterPro" id="IPR053137">
    <property type="entry name" value="NLR-like"/>
</dbReference>
<dbReference type="EMBL" id="SRMI01000008">
    <property type="protein sequence ID" value="TVY65282.1"/>
    <property type="molecule type" value="Genomic_DNA"/>
</dbReference>
<evidence type="ECO:0000313" key="1">
    <source>
        <dbReference type="EMBL" id="TVY65282.1"/>
    </source>
</evidence>
<dbReference type="InterPro" id="IPR011990">
    <property type="entry name" value="TPR-like_helical_dom_sf"/>
</dbReference>
<dbReference type="SUPFAM" id="SSF48452">
    <property type="entry name" value="TPR-like"/>
    <property type="match status" value="1"/>
</dbReference>
<dbReference type="Gene3D" id="1.25.40.10">
    <property type="entry name" value="Tetratricopeptide repeat domain"/>
    <property type="match status" value="1"/>
</dbReference>
<organism evidence="1 2">
    <name type="scientific">Fusarium oxysporum f. sp. cubense</name>
    <dbReference type="NCBI Taxonomy" id="61366"/>
    <lineage>
        <taxon>Eukaryota</taxon>
        <taxon>Fungi</taxon>
        <taxon>Dikarya</taxon>
        <taxon>Ascomycota</taxon>
        <taxon>Pezizomycotina</taxon>
        <taxon>Sordariomycetes</taxon>
        <taxon>Hypocreomycetidae</taxon>
        <taxon>Hypocreales</taxon>
        <taxon>Nectriaceae</taxon>
        <taxon>Fusarium</taxon>
        <taxon>Fusarium oxysporum species complex</taxon>
    </lineage>
</organism>
<sequence>MLLPHIESTLEEQPPNEDLQDWACLLPNCALCMLTSGNYKAAENSGGKAVETRAMVLGEEHPSTLTSMGNLASTYMNQGRWKEAEELEMSLKVLGEEHPDTLTIMVNLAIIWKNQGRTRDALALMRSCIVLQERVLDTNHPHTVSSAAVLADWENMSEIS</sequence>
<dbReference type="PANTHER" id="PTHR46082:SF11">
    <property type="entry name" value="AAA+ ATPASE DOMAIN-CONTAINING PROTEIN-RELATED"/>
    <property type="match status" value="1"/>
</dbReference>
<protein>
    <submittedName>
        <fullName evidence="1">Kinesin light chain</fullName>
    </submittedName>
</protein>